<dbReference type="SMART" id="SM00062">
    <property type="entry name" value="PBPb"/>
    <property type="match status" value="1"/>
</dbReference>
<dbReference type="RefSeq" id="WP_354491421.1">
    <property type="nucleotide sequence ID" value="NZ_JBEPMC010000004.1"/>
</dbReference>
<accession>A0ABV2GNN4</accession>
<dbReference type="Pfam" id="PF00497">
    <property type="entry name" value="SBP_bac_3"/>
    <property type="match status" value="1"/>
</dbReference>
<dbReference type="PANTHER" id="PTHR30085:SF2">
    <property type="entry name" value="GLUTAMATE_ASPARTATE IMPORT SOLUTE-BINDING PROTEIN"/>
    <property type="match status" value="1"/>
</dbReference>
<dbReference type="InterPro" id="IPR001638">
    <property type="entry name" value="Solute-binding_3/MltF_N"/>
</dbReference>
<evidence type="ECO:0000256" key="1">
    <source>
        <dbReference type="ARBA" id="ARBA00010333"/>
    </source>
</evidence>
<sequence>MGVFLKSLAGLALASAFLGAIAISAFAQTTVSTGPGNSPILKRIADRGSVAIGHREASTPFSFLNSELKVEGYSIDFCLRIVDAIKAQLGRSDLKVQYVPVNVTSRIPLVANGTVDLECGTTTNTLQRQEQVDFSPIIYVTGAQILVPSSSTIADYEGLAGKKVAMLQGSTTESRLRALSEKEDLRIEFLFVRDNAEAVLLVQSGRADGFVTDGALLKIFAATRAKPAGSLKVVGRLLTYEPYGVVMQRGDADFSLLVRKAFAEIFRSGDADRIFEKWFGTYDIKLDDQSRAAFNLQAIPR</sequence>
<keyword evidence="3 4" id="KW-0732">Signal</keyword>
<dbReference type="EMBL" id="JBEPMC010000004">
    <property type="protein sequence ID" value="MET3579895.1"/>
    <property type="molecule type" value="Genomic_DNA"/>
</dbReference>
<name>A0ABV2GNN4_9HYPH</name>
<keyword evidence="2" id="KW-0813">Transport</keyword>
<gene>
    <name evidence="6" type="ORF">ABID19_002926</name>
</gene>
<dbReference type="CDD" id="cd13688">
    <property type="entry name" value="PBP2_GltI_DEBP"/>
    <property type="match status" value="1"/>
</dbReference>
<comment type="similarity">
    <text evidence="1">Belongs to the bacterial solute-binding protein 3 family.</text>
</comment>
<proteinExistence type="inferred from homology"/>
<evidence type="ECO:0000259" key="5">
    <source>
        <dbReference type="SMART" id="SM00062"/>
    </source>
</evidence>
<feature type="signal peptide" evidence="4">
    <location>
        <begin position="1"/>
        <end position="27"/>
    </location>
</feature>
<protein>
    <submittedName>
        <fullName evidence="6">Glutamate/aspartate transport system substrate-binding protein</fullName>
    </submittedName>
</protein>
<evidence type="ECO:0000256" key="2">
    <source>
        <dbReference type="ARBA" id="ARBA00022448"/>
    </source>
</evidence>
<evidence type="ECO:0000256" key="4">
    <source>
        <dbReference type="SAM" id="SignalP"/>
    </source>
</evidence>
<reference evidence="6 7" key="1">
    <citation type="submission" date="2024-06" db="EMBL/GenBank/DDBJ databases">
        <title>Genomic Encyclopedia of Type Strains, Phase IV (KMG-IV): sequencing the most valuable type-strain genomes for metagenomic binning, comparative biology and taxonomic classification.</title>
        <authorList>
            <person name="Goeker M."/>
        </authorList>
    </citation>
    <scope>NUCLEOTIDE SEQUENCE [LARGE SCALE GENOMIC DNA]</scope>
    <source>
        <strain evidence="6 7">DSM 100022</strain>
    </source>
</reference>
<feature type="chain" id="PRO_5047458203" evidence="4">
    <location>
        <begin position="28"/>
        <end position="301"/>
    </location>
</feature>
<evidence type="ECO:0000313" key="6">
    <source>
        <dbReference type="EMBL" id="MET3579895.1"/>
    </source>
</evidence>
<feature type="domain" description="Solute-binding protein family 3/N-terminal" evidence="5">
    <location>
        <begin position="49"/>
        <end position="282"/>
    </location>
</feature>
<dbReference type="Gene3D" id="3.40.190.10">
    <property type="entry name" value="Periplasmic binding protein-like II"/>
    <property type="match status" value="2"/>
</dbReference>
<dbReference type="InterPro" id="IPR051455">
    <property type="entry name" value="Bact_solute-bind_prot3"/>
</dbReference>
<organism evidence="6 7">
    <name type="scientific">Mesorhizobium robiniae</name>
    <dbReference type="NCBI Taxonomy" id="559315"/>
    <lineage>
        <taxon>Bacteria</taxon>
        <taxon>Pseudomonadati</taxon>
        <taxon>Pseudomonadota</taxon>
        <taxon>Alphaproteobacteria</taxon>
        <taxon>Hyphomicrobiales</taxon>
        <taxon>Phyllobacteriaceae</taxon>
        <taxon>Mesorhizobium</taxon>
    </lineage>
</organism>
<evidence type="ECO:0000256" key="3">
    <source>
        <dbReference type="ARBA" id="ARBA00022729"/>
    </source>
</evidence>
<dbReference type="Proteomes" id="UP001549204">
    <property type="component" value="Unassembled WGS sequence"/>
</dbReference>
<comment type="caution">
    <text evidence="6">The sequence shown here is derived from an EMBL/GenBank/DDBJ whole genome shotgun (WGS) entry which is preliminary data.</text>
</comment>
<dbReference type="PANTHER" id="PTHR30085">
    <property type="entry name" value="AMINO ACID ABC TRANSPORTER PERMEASE"/>
    <property type="match status" value="1"/>
</dbReference>
<evidence type="ECO:0000313" key="7">
    <source>
        <dbReference type="Proteomes" id="UP001549204"/>
    </source>
</evidence>
<keyword evidence="7" id="KW-1185">Reference proteome</keyword>
<dbReference type="SUPFAM" id="SSF53850">
    <property type="entry name" value="Periplasmic binding protein-like II"/>
    <property type="match status" value="1"/>
</dbReference>